<accession>A0AA37M8L8</accession>
<reference evidence="1" key="1">
    <citation type="journal article" date="2016" name="Front. Microbiol.">
        <title>Genome Sequence of the Piezophilic, Mesophilic Sulfate-Reducing Bacterium Desulfovibrio indicus J2T.</title>
        <authorList>
            <person name="Cao J."/>
            <person name="Maignien L."/>
            <person name="Shao Z."/>
            <person name="Alain K."/>
            <person name="Jebbar M."/>
        </authorList>
    </citation>
    <scope>NUCLEOTIDE SEQUENCE</scope>
    <source>
        <strain evidence="1">JCM 32048</strain>
    </source>
</reference>
<keyword evidence="2" id="KW-1185">Reference proteome</keyword>
<protein>
    <recommendedName>
        <fullName evidence="3">Immunogenic protein</fullName>
    </recommendedName>
</protein>
<dbReference type="PANTHER" id="PTHR42941:SF1">
    <property type="entry name" value="SLL1037 PROTEIN"/>
    <property type="match status" value="1"/>
</dbReference>
<dbReference type="AlphaFoldDB" id="A0AA37M8L8"/>
<dbReference type="Gene3D" id="3.40.190.10">
    <property type="entry name" value="Periplasmic binding protein-like II"/>
    <property type="match status" value="2"/>
</dbReference>
<dbReference type="EMBL" id="BPQJ01000093">
    <property type="protein sequence ID" value="GJD66938.1"/>
    <property type="molecule type" value="Genomic_DNA"/>
</dbReference>
<organism evidence="1 2">
    <name type="scientific">Methylobacterium frigidaeris</name>
    <dbReference type="NCBI Taxonomy" id="2038277"/>
    <lineage>
        <taxon>Bacteria</taxon>
        <taxon>Pseudomonadati</taxon>
        <taxon>Pseudomonadota</taxon>
        <taxon>Alphaproteobacteria</taxon>
        <taxon>Hyphomicrobiales</taxon>
        <taxon>Methylobacteriaceae</taxon>
        <taxon>Methylobacterium</taxon>
    </lineage>
</organism>
<evidence type="ECO:0008006" key="3">
    <source>
        <dbReference type="Google" id="ProtNLM"/>
    </source>
</evidence>
<dbReference type="SUPFAM" id="SSF53850">
    <property type="entry name" value="Periplasmic binding protein-like II"/>
    <property type="match status" value="1"/>
</dbReference>
<sequence>MSVIATTAVGAPDTIKLLLGTSPPGGGFTPFGDAFAPTINERQHEVVVEPVFTKGSLENIPMLEEGRLGLGLAGGEATFEALTGSTRSPAALSIIAPMYSSAGMFAVPGLSAVTLIIDLKGKPVVFGAPGSSLVVQARYILKGIGLDLEHDFQAILLPRDDEALAMLADGRAAALWGGGIGWPAFEDLARSGTGARFVAPNEAESAAIVGKVPFLKRLTVPAGTYNGQNEPIHSVGSWSVVLGRSDMPERVAYALARALHEGEADMARRVRSGRETTAANTWVAAPRAEFIHPGVRRYLAEAAIEAPIK</sequence>
<dbReference type="PANTHER" id="PTHR42941">
    <property type="entry name" value="SLL1037 PROTEIN"/>
    <property type="match status" value="1"/>
</dbReference>
<evidence type="ECO:0000313" key="1">
    <source>
        <dbReference type="EMBL" id="GJD66938.1"/>
    </source>
</evidence>
<proteinExistence type="predicted"/>
<dbReference type="Proteomes" id="UP001055286">
    <property type="component" value="Unassembled WGS sequence"/>
</dbReference>
<dbReference type="InterPro" id="IPR011852">
    <property type="entry name" value="TRAP_TAXI"/>
</dbReference>
<evidence type="ECO:0000313" key="2">
    <source>
        <dbReference type="Proteomes" id="UP001055286"/>
    </source>
</evidence>
<dbReference type="NCBIfam" id="TIGR02122">
    <property type="entry name" value="TRAP_TAXI"/>
    <property type="match status" value="1"/>
</dbReference>
<reference evidence="1" key="2">
    <citation type="submission" date="2021-08" db="EMBL/GenBank/DDBJ databases">
        <authorList>
            <person name="Tani A."/>
            <person name="Ola A."/>
            <person name="Ogura Y."/>
            <person name="Katsura K."/>
            <person name="Hayashi T."/>
        </authorList>
    </citation>
    <scope>NUCLEOTIDE SEQUENCE</scope>
    <source>
        <strain evidence="1">JCM 32048</strain>
    </source>
</reference>
<name>A0AA37M8L8_9HYPH</name>
<gene>
    <name evidence="1" type="ORF">MPEAHAMD_7137</name>
</gene>
<comment type="caution">
    <text evidence="1">The sequence shown here is derived from an EMBL/GenBank/DDBJ whole genome shotgun (WGS) entry which is preliminary data.</text>
</comment>
<dbReference type="Pfam" id="PF16868">
    <property type="entry name" value="NMT1_3"/>
    <property type="match status" value="1"/>
</dbReference>